<dbReference type="Proteomes" id="UP000192223">
    <property type="component" value="Unplaced"/>
</dbReference>
<dbReference type="SMART" id="SM00868">
    <property type="entry name" value="zf-AD"/>
    <property type="match status" value="1"/>
</dbReference>
<feature type="binding site" evidence="2">
    <location>
        <position position="54"/>
    </location>
    <ligand>
        <name>Zn(2+)</name>
        <dbReference type="ChEBI" id="CHEBI:29105"/>
    </ligand>
</feature>
<dbReference type="OrthoDB" id="6784431at2759"/>
<dbReference type="RefSeq" id="XP_018319277.1">
    <property type="nucleotide sequence ID" value="XM_018463775.1"/>
</dbReference>
<feature type="region of interest" description="Disordered" evidence="3">
    <location>
        <begin position="1840"/>
        <end position="1875"/>
    </location>
</feature>
<name>A0A1W4WFN8_AGRPL</name>
<feature type="compositionally biased region" description="Polar residues" evidence="3">
    <location>
        <begin position="1605"/>
        <end position="1618"/>
    </location>
</feature>
<dbReference type="PROSITE" id="PS00028">
    <property type="entry name" value="ZINC_FINGER_C2H2_1"/>
    <property type="match status" value="5"/>
</dbReference>
<reference evidence="7" key="1">
    <citation type="submission" date="2025-08" db="UniProtKB">
        <authorList>
            <consortium name="RefSeq"/>
        </authorList>
    </citation>
    <scope>IDENTIFICATION</scope>
    <source>
        <tissue evidence="7">Entire body</tissue>
    </source>
</reference>
<keyword evidence="1" id="KW-0863">Zinc-finger</keyword>
<evidence type="ECO:0000313" key="7">
    <source>
        <dbReference type="RefSeq" id="XP_018319277.1"/>
    </source>
</evidence>
<feature type="region of interest" description="Disordered" evidence="3">
    <location>
        <begin position="1903"/>
        <end position="1923"/>
    </location>
</feature>
<feature type="region of interest" description="Disordered" evidence="3">
    <location>
        <begin position="2366"/>
        <end position="2385"/>
    </location>
</feature>
<feature type="compositionally biased region" description="Basic and acidic residues" evidence="3">
    <location>
        <begin position="1704"/>
        <end position="1720"/>
    </location>
</feature>
<dbReference type="SMART" id="SM00355">
    <property type="entry name" value="ZnF_C2H2"/>
    <property type="match status" value="8"/>
</dbReference>
<feature type="compositionally biased region" description="Low complexity" evidence="3">
    <location>
        <begin position="1245"/>
        <end position="1261"/>
    </location>
</feature>
<evidence type="ECO:0000259" key="4">
    <source>
        <dbReference type="PROSITE" id="PS50157"/>
    </source>
</evidence>
<dbReference type="InterPro" id="IPR013087">
    <property type="entry name" value="Znf_C2H2_type"/>
</dbReference>
<feature type="region of interest" description="Disordered" evidence="3">
    <location>
        <begin position="166"/>
        <end position="189"/>
    </location>
</feature>
<feature type="binding site" evidence="2">
    <location>
        <position position="57"/>
    </location>
    <ligand>
        <name>Zn(2+)</name>
        <dbReference type="ChEBI" id="CHEBI:29105"/>
    </ligand>
</feature>
<dbReference type="InParanoid" id="A0A1W4WFN8"/>
<keyword evidence="6" id="KW-1185">Reference proteome</keyword>
<dbReference type="STRING" id="224129.A0A1W4WFN8"/>
<feature type="region of interest" description="Disordered" evidence="3">
    <location>
        <begin position="1664"/>
        <end position="1723"/>
    </location>
</feature>
<dbReference type="KEGG" id="apln:108732810"/>
<dbReference type="PROSITE" id="PS50157">
    <property type="entry name" value="ZINC_FINGER_C2H2_2"/>
    <property type="match status" value="2"/>
</dbReference>
<dbReference type="InterPro" id="IPR036236">
    <property type="entry name" value="Znf_C2H2_sf"/>
</dbReference>
<feature type="compositionally biased region" description="Basic and acidic residues" evidence="3">
    <location>
        <begin position="345"/>
        <end position="354"/>
    </location>
</feature>
<feature type="compositionally biased region" description="Polar residues" evidence="3">
    <location>
        <begin position="1692"/>
        <end position="1701"/>
    </location>
</feature>
<feature type="region of interest" description="Disordered" evidence="3">
    <location>
        <begin position="345"/>
        <end position="369"/>
    </location>
</feature>
<evidence type="ECO:0000256" key="2">
    <source>
        <dbReference type="PROSITE-ProRule" id="PRU01263"/>
    </source>
</evidence>
<feature type="domain" description="C2H2-type" evidence="4">
    <location>
        <begin position="2506"/>
        <end position="2533"/>
    </location>
</feature>
<feature type="region of interest" description="Disordered" evidence="3">
    <location>
        <begin position="1605"/>
        <end position="1629"/>
    </location>
</feature>
<dbReference type="GeneID" id="108732810"/>
<dbReference type="GO" id="GO:0005634">
    <property type="term" value="C:nucleus"/>
    <property type="evidence" value="ECO:0007669"/>
    <property type="project" value="InterPro"/>
</dbReference>
<protein>
    <submittedName>
        <fullName evidence="7">Uncharacterized protein LOC108732810</fullName>
    </submittedName>
</protein>
<evidence type="ECO:0000313" key="6">
    <source>
        <dbReference type="Proteomes" id="UP000192223"/>
    </source>
</evidence>
<feature type="compositionally biased region" description="Basic and acidic residues" evidence="3">
    <location>
        <begin position="174"/>
        <end position="189"/>
    </location>
</feature>
<organism evidence="6 7">
    <name type="scientific">Agrilus planipennis</name>
    <name type="common">Emerald ash borer</name>
    <name type="synonym">Agrilus marcopoli</name>
    <dbReference type="NCBI Taxonomy" id="224129"/>
    <lineage>
        <taxon>Eukaryota</taxon>
        <taxon>Metazoa</taxon>
        <taxon>Ecdysozoa</taxon>
        <taxon>Arthropoda</taxon>
        <taxon>Hexapoda</taxon>
        <taxon>Insecta</taxon>
        <taxon>Pterygota</taxon>
        <taxon>Neoptera</taxon>
        <taxon>Endopterygota</taxon>
        <taxon>Coleoptera</taxon>
        <taxon>Polyphaga</taxon>
        <taxon>Elateriformia</taxon>
        <taxon>Buprestoidea</taxon>
        <taxon>Buprestidae</taxon>
        <taxon>Agrilinae</taxon>
        <taxon>Agrilus</taxon>
    </lineage>
</organism>
<proteinExistence type="predicted"/>
<keyword evidence="2" id="KW-0862">Zinc</keyword>
<feature type="compositionally biased region" description="Polar residues" evidence="3">
    <location>
        <begin position="360"/>
        <end position="369"/>
    </location>
</feature>
<dbReference type="PROSITE" id="PS51915">
    <property type="entry name" value="ZAD"/>
    <property type="match status" value="1"/>
</dbReference>
<feature type="binding site" evidence="2">
    <location>
        <position position="8"/>
    </location>
    <ligand>
        <name>Zn(2+)</name>
        <dbReference type="ChEBI" id="CHEBI:29105"/>
    </ligand>
</feature>
<sequence>MEVLNQSCRTCLRKLDDKFYGLDHIEQFEDITLTAKLLACVPEMNLDSWSASLCFSCTATLRLAYEFRKMCLATEVRIQNEYQYQVSDNKISVFEQPIVKTEPLSLNESKSVEVKVEETYLDEDEDDWLRANGYFNTNSDDKDTDIDDTFEETDTAESDAYECISHNPQLQNSTDERNNTSDHTNFESDTESIIRKSCENIKFLKERNIIPENLQCHVTIEKLPESYSNAAIEDTLATNSENDEPNDFYSCDQCAGKFSISSYWEHLKYECVHTCEICNKQHNGQFQHLQHMKEHKETERKCSYCDRVFFTKMSYAKHQVYHKNRLCLDCNLHFTTRKELYDHKEEHKKQDSVNKKKLGNQATHVHVSTPSTSEEQFRRIIVSEDVFEKAVKSFSTDFFDEKPPIIEKYCCSGNCNCANKNFKYGESSESSEELPGILPFKNNDNDLLFVSDSVRKCKEIAKKNIKRIMSRAEYRKRILKQGFYGNGIASEHNYCKQYFLPKKERQKKKHIKKSNAIPKNSNVVKDSFNLYNVSNIKQTQDDILQQVKNSETTNTVQNSNVVIGNKINEQVVPPNECNDENAKKSFVEDVHRKCTKVNLCRPTDGNVAQEQIDLPSEANMNRSKENNETSYAKIRIQKASTESSGINNMSLADLLKDTVNVNSKVRQGVNSEIVTLKDLLNDLDDPPTSVHVVTPFNGTVTNYIFPNSTDLTKQLTILLENGCVPTQKLPTKKTRPKILKEVLNKTVGNISTQSQISTNNVEPVVDNTRQLAKLRAVPVHDDKLQSNQKPLVPIGYINDLQTTAFNTSEIFDKKPIFWKSDVACSEIDKSLLKTNSHNEIPNNEEQIESSTNESKSVKIVISSSSQHVVSNMIMTTPLIADSFALHIPTGSTNNFVSTLAPILANNHSTDSQKGCLESPSSSELNSTLCPNGNLFQTASVTFPLIELNTSNNLKNPEKCFSNGNPDDTAYGRPHNETNSERNIAQRTTTSTKGSLGNDFDEIISSNRLYRKENDVGSSSHIGNITVIQPTTSGTNSNEFQFHATKDNINKIRSSYLSTKTNVNGISSTKNYPKQDCSLKSIVNTNYTPTLTNIGPKNYKKQLTPFSTTLQHIDNKECSSNPRESTVSVSNDSVLTNTAPANQQKKSTHFPTALNYVDHKTSSINGSKTTVSVNNDLILTKSGSTKKIKEQTTFPTTLKYDYSKETSSNPGKSTVRVSNESTLTYTSPAKEQRELTPIPTIFNYANNKKNSGNTSKSTITNKPTVSVNNDPTLTNASAVNQKKESASFPTTLKYSDNKRYSSNTNKLTISASNGSVITKEEPANPQKESTPSPSILKCFNKSSRSNIDKPTVYVNDDSKMANDEPGNQQRKSTPLPTTLKFIDKKSNDNNNKPTVNVDNDSALTSKGSANQQTKSSSFLTSLKHAINKRICSDTNQPTVGISNNSELTIPASANQQGESIPAIDDDVTYVLQSDTDDTVIDCDRRNNDVDNVVDLTADSDTFSVNFNYIRGQMEDTSRCASENEIRVSHSIRVKSFAKEKHGAATVTTQSSAERSYEQENHFGNFSSSQTIPKALKPVVSVISPQNEVAYVPETFTNECIDSLSCSTNSENRSTTNVDNIQKRSASEENVGHPTDVISLAKRDYDREIKKMFNLTFKPLSSSTTIQKCDVQDKETEKNETKSDETNKDEQSHVSKINTSSNDCKMGSRENHHTDQSRDNETQLHSNLNNNSIHEKNESLNYIESSMVFDSEQRCSTFDESTRASKHKVYVLNRNPLDFSEQADKLNSDLVKPLVSKSSRRKTFDKREILKNENTITTEYSDFDTMSSSTKVELFDSENVMETSNDECTSEASSKNDVESGSYTAKQKENKSSNPNVKKYAISENSFTSNQPVVDERLCEQASSKDLNELSASNESNNATQLRSSKNKCLSNVDFESFHRQLNTDESKKMRLSTNVNSKLKIRSKKLNNKSTSKDNSESKLGHVQEKCPFKKIETRKSKGSANAIIAQKKTDSNEPEIVTENFTERKGKFVCKVCRKYFDYTFQRELHECQISFAPSPKKAVKDTTCEKCGNVFTNEILKNMHVCHISRPSSRNGWKESVKWTCTVCNKRFSSYRLLNIHLNDAHEKLDGGLTMSTSSKAIQQCFFCKKYFKNGIYRFLHLLRHFSFRKHNCRKSKGVSQKQTDHKRQSGNVRKYRLSELADVLQIGNIKLMKICKHMQKEAFSNVLNKILNYLHLVRCRKCNRISGGWFNETLQSYFIKWRYLHNKPLNSKATNNRRNSVIKVSPKSDGNCRLPRIVTNRKIIERNKTTNFLKQTNTIKSGPSVNRIISKQTLIREQMLRVMSDLGLSAKEMNTFTSDALKNTSCQKAGFSRSTEDENELYNNSPSSDDMNKRLYQLFREKDESPKRVTLKNEENINKIEQNVQVTPNYSHPKQPMCKYCLLKFKSKLTLKMHKDTPLHKQNVSLLQKSENEIEQEVLKAIDQPQTVEDIKRAIKYTMNKIKMIKKYHCEVCSDSFISRNQLEMHRKKHKKHEFQI</sequence>
<feature type="compositionally biased region" description="Basic and acidic residues" evidence="3">
    <location>
        <begin position="1668"/>
        <end position="1691"/>
    </location>
</feature>
<feature type="compositionally biased region" description="Polar residues" evidence="3">
    <location>
        <begin position="1387"/>
        <end position="1415"/>
    </location>
</feature>
<dbReference type="SUPFAM" id="SSF57667">
    <property type="entry name" value="beta-beta-alpha zinc fingers"/>
    <property type="match status" value="1"/>
</dbReference>
<evidence type="ECO:0000256" key="3">
    <source>
        <dbReference type="SAM" id="MobiDB-lite"/>
    </source>
</evidence>
<dbReference type="GO" id="GO:0008270">
    <property type="term" value="F:zinc ion binding"/>
    <property type="evidence" value="ECO:0007669"/>
    <property type="project" value="UniProtKB-UniRule"/>
</dbReference>
<keyword evidence="2" id="KW-0479">Metal-binding</keyword>
<dbReference type="InterPro" id="IPR012934">
    <property type="entry name" value="Znf_AD"/>
</dbReference>
<evidence type="ECO:0000259" key="5">
    <source>
        <dbReference type="PROSITE" id="PS51915"/>
    </source>
</evidence>
<feature type="compositionally biased region" description="Basic and acidic residues" evidence="3">
    <location>
        <begin position="1619"/>
        <end position="1629"/>
    </location>
</feature>
<dbReference type="SUPFAM" id="SSF57716">
    <property type="entry name" value="Glucocorticoid receptor-like (DNA-binding domain)"/>
    <property type="match status" value="1"/>
</dbReference>
<feature type="compositionally biased region" description="Low complexity" evidence="3">
    <location>
        <begin position="1907"/>
        <end position="1917"/>
    </location>
</feature>
<feature type="region of interest" description="Disordered" evidence="3">
    <location>
        <begin position="1244"/>
        <end position="1415"/>
    </location>
</feature>
<evidence type="ECO:0000256" key="1">
    <source>
        <dbReference type="PROSITE-ProRule" id="PRU00042"/>
    </source>
</evidence>
<feature type="compositionally biased region" description="Polar residues" evidence="3">
    <location>
        <begin position="1286"/>
        <end position="1315"/>
    </location>
</feature>
<feature type="domain" description="C2H2-type" evidence="4">
    <location>
        <begin position="2100"/>
        <end position="2123"/>
    </location>
</feature>
<feature type="compositionally biased region" description="Polar residues" evidence="3">
    <location>
        <begin position="1364"/>
        <end position="1375"/>
    </location>
</feature>
<feature type="domain" description="ZAD" evidence="5">
    <location>
        <begin position="6"/>
        <end position="81"/>
    </location>
</feature>
<accession>A0A1W4WFN8</accession>
<feature type="compositionally biased region" description="Polar residues" evidence="3">
    <location>
        <begin position="1848"/>
        <end position="1863"/>
    </location>
</feature>
<feature type="compositionally biased region" description="Polar residues" evidence="3">
    <location>
        <begin position="1262"/>
        <end position="1279"/>
    </location>
</feature>
<feature type="binding site" evidence="2">
    <location>
        <position position="11"/>
    </location>
    <ligand>
        <name>Zn(2+)</name>
        <dbReference type="ChEBI" id="CHEBI:29105"/>
    </ligand>
</feature>
<gene>
    <name evidence="7" type="primary">LOC108732810</name>
</gene>